<dbReference type="RefSeq" id="WP_320424882.1">
    <property type="nucleotide sequence ID" value="NZ_JAXCLA010000007.1"/>
</dbReference>
<dbReference type="InterPro" id="IPR000160">
    <property type="entry name" value="GGDEF_dom"/>
</dbReference>
<dbReference type="InterPro" id="IPR029787">
    <property type="entry name" value="Nucleotide_cyclase"/>
</dbReference>
<dbReference type="NCBIfam" id="TIGR00254">
    <property type="entry name" value="GGDEF"/>
    <property type="match status" value="1"/>
</dbReference>
<comment type="caution">
    <text evidence="5">The sequence shown here is derived from an EMBL/GenBank/DDBJ whole genome shotgun (WGS) entry which is preliminary data.</text>
</comment>
<feature type="transmembrane region" description="Helical" evidence="1">
    <location>
        <begin position="44"/>
        <end position="69"/>
    </location>
</feature>
<dbReference type="SUPFAM" id="SSF55073">
    <property type="entry name" value="Nucleotide cyclase"/>
    <property type="match status" value="1"/>
</dbReference>
<dbReference type="Pfam" id="PF00990">
    <property type="entry name" value="GGDEF"/>
    <property type="match status" value="1"/>
</dbReference>
<dbReference type="Pfam" id="PF00563">
    <property type="entry name" value="EAL"/>
    <property type="match status" value="1"/>
</dbReference>
<dbReference type="SMART" id="SM00267">
    <property type="entry name" value="GGDEF"/>
    <property type="match status" value="1"/>
</dbReference>
<dbReference type="Gene3D" id="3.20.20.450">
    <property type="entry name" value="EAL domain"/>
    <property type="match status" value="1"/>
</dbReference>
<dbReference type="InterPro" id="IPR043128">
    <property type="entry name" value="Rev_trsase/Diguanyl_cyclase"/>
</dbReference>
<accession>A0ABU5DMJ5</accession>
<evidence type="ECO:0000259" key="2">
    <source>
        <dbReference type="PROSITE" id="PS50883"/>
    </source>
</evidence>
<dbReference type="SMART" id="SM00052">
    <property type="entry name" value="EAL"/>
    <property type="match status" value="1"/>
</dbReference>
<evidence type="ECO:0000256" key="1">
    <source>
        <dbReference type="PROSITE-ProRule" id="PRU00244"/>
    </source>
</evidence>
<reference evidence="5 6" key="1">
    <citation type="submission" date="2023-11" db="EMBL/GenBank/DDBJ databases">
        <title>Paucibacter sp. nov., isolated from fresh soil in Korea.</title>
        <authorList>
            <person name="Le N.T.T."/>
        </authorList>
    </citation>
    <scope>NUCLEOTIDE SEQUENCE [LARGE SCALE GENOMIC DNA]</scope>
    <source>
        <strain evidence="5 6">R3-3</strain>
    </source>
</reference>
<dbReference type="PROSITE" id="PS50924">
    <property type="entry name" value="MHYT"/>
    <property type="match status" value="1"/>
</dbReference>
<dbReference type="Proteomes" id="UP001285263">
    <property type="component" value="Unassembled WGS sequence"/>
</dbReference>
<feature type="domain" description="MHYT" evidence="4">
    <location>
        <begin position="9"/>
        <end position="203"/>
    </location>
</feature>
<dbReference type="PANTHER" id="PTHR44757">
    <property type="entry name" value="DIGUANYLATE CYCLASE DGCP"/>
    <property type="match status" value="1"/>
</dbReference>
<evidence type="ECO:0000313" key="6">
    <source>
        <dbReference type="Proteomes" id="UP001285263"/>
    </source>
</evidence>
<dbReference type="InterPro" id="IPR005330">
    <property type="entry name" value="MHYT_dom"/>
</dbReference>
<protein>
    <submittedName>
        <fullName evidence="5">EAL domain-containing protein</fullName>
    </submittedName>
</protein>
<sequence length="717" mass="77196">MTQYLPSIYSPWIVAASLLIASFASYVALDLAKRAQSRERGVARNWWLGGSLAMGTGIWCMHFVGMLAFSLPIALGYTLGLTAASWFAAVVVSAIALHVAGQGALTWPSLAGGSLAMGLGICAMHYIGMAALDMSPAIVWDARIVAASALIGVGASGAALLMFFWLRRLAERSAVVLQPLAALVMGIAICSMHYTGMAAANFPEGSVCLSADVLSGPELGTIVSVFSVALLAMTLLTSMMDARMRSSLKVANVKLESANEELRRRAFQDPLTGLPNRMLFEDRLAHALQRHARAAEQISGRTLGKVAVLFVDLDGFKPVNDSMGHAVGDTVLIEAARRLREAARDADTVARIGGDEFVLLMEDVSSVADCASLARRLIAALTAPLEAAGRRVALSGSVGIAVYPDHGDADKLLLNADAAMYTAKRTGGGTYALYEARMDEGAQEQLNLQNDLRLALESGGQLALHYQPKIDGAQGQIRGVEALLRWNHPERGMLGPNLFIPIAERFGLINTLGNWVIDEACRQMRAWAETGLRMRVAINLSVHQLREPDLATRIEAALERNFIDPSQLLCEITESVAMEDLKSTQRAFDELARIGVFLSIDDFGTGYSSLSYLRQLPARQLKIDRSFVADVEASTDARAIVSAVIQLAHELGLRVVAEGVETQGQHDILLEMQCDELQGFYLARPMSAEALEAWTEGHKPAGSADFSPSVLGEPFME</sequence>
<evidence type="ECO:0000259" key="4">
    <source>
        <dbReference type="PROSITE" id="PS50924"/>
    </source>
</evidence>
<dbReference type="PROSITE" id="PS50887">
    <property type="entry name" value="GGDEF"/>
    <property type="match status" value="1"/>
</dbReference>
<dbReference type="InterPro" id="IPR035919">
    <property type="entry name" value="EAL_sf"/>
</dbReference>
<dbReference type="Gene3D" id="3.30.70.270">
    <property type="match status" value="1"/>
</dbReference>
<organism evidence="5 6">
    <name type="scientific">Roseateles agri</name>
    <dbReference type="NCBI Taxonomy" id="3098619"/>
    <lineage>
        <taxon>Bacteria</taxon>
        <taxon>Pseudomonadati</taxon>
        <taxon>Pseudomonadota</taxon>
        <taxon>Betaproteobacteria</taxon>
        <taxon>Burkholderiales</taxon>
        <taxon>Sphaerotilaceae</taxon>
        <taxon>Roseateles</taxon>
    </lineage>
</organism>
<feature type="transmembrane region" description="Helical" evidence="1">
    <location>
        <begin position="75"/>
        <end position="97"/>
    </location>
</feature>
<name>A0ABU5DMJ5_9BURK</name>
<dbReference type="CDD" id="cd01948">
    <property type="entry name" value="EAL"/>
    <property type="match status" value="1"/>
</dbReference>
<feature type="transmembrane region" description="Helical" evidence="1">
    <location>
        <begin position="12"/>
        <end position="32"/>
    </location>
</feature>
<dbReference type="InterPro" id="IPR001633">
    <property type="entry name" value="EAL_dom"/>
</dbReference>
<gene>
    <name evidence="5" type="ORF">SNE35_20525</name>
</gene>
<dbReference type="InterPro" id="IPR052155">
    <property type="entry name" value="Biofilm_reg_signaling"/>
</dbReference>
<evidence type="ECO:0000259" key="3">
    <source>
        <dbReference type="PROSITE" id="PS50887"/>
    </source>
</evidence>
<dbReference type="PANTHER" id="PTHR44757:SF2">
    <property type="entry name" value="BIOFILM ARCHITECTURE MAINTENANCE PROTEIN MBAA"/>
    <property type="match status" value="1"/>
</dbReference>
<keyword evidence="6" id="KW-1185">Reference proteome</keyword>
<feature type="domain" description="EAL" evidence="2">
    <location>
        <begin position="445"/>
        <end position="699"/>
    </location>
</feature>
<dbReference type="EMBL" id="JAXCLA010000007">
    <property type="protein sequence ID" value="MDY0746910.1"/>
    <property type="molecule type" value="Genomic_DNA"/>
</dbReference>
<keyword evidence="1" id="KW-1133">Transmembrane helix</keyword>
<keyword evidence="1" id="KW-0812">Transmembrane</keyword>
<feature type="transmembrane region" description="Helical" evidence="1">
    <location>
        <begin position="173"/>
        <end position="194"/>
    </location>
</feature>
<evidence type="ECO:0000313" key="5">
    <source>
        <dbReference type="EMBL" id="MDY0746910.1"/>
    </source>
</evidence>
<feature type="domain" description="GGDEF" evidence="3">
    <location>
        <begin position="304"/>
        <end position="436"/>
    </location>
</feature>
<dbReference type="Pfam" id="PF03707">
    <property type="entry name" value="MHYT"/>
    <property type="match status" value="3"/>
</dbReference>
<proteinExistence type="predicted"/>
<dbReference type="PROSITE" id="PS50883">
    <property type="entry name" value="EAL"/>
    <property type="match status" value="1"/>
</dbReference>
<keyword evidence="1" id="KW-0472">Membrane</keyword>
<feature type="transmembrane region" description="Helical" evidence="1">
    <location>
        <begin position="109"/>
        <end position="132"/>
    </location>
</feature>
<dbReference type="SUPFAM" id="SSF141868">
    <property type="entry name" value="EAL domain-like"/>
    <property type="match status" value="1"/>
</dbReference>
<feature type="transmembrane region" description="Helical" evidence="1">
    <location>
        <begin position="144"/>
        <end position="166"/>
    </location>
</feature>
<dbReference type="CDD" id="cd01949">
    <property type="entry name" value="GGDEF"/>
    <property type="match status" value="1"/>
</dbReference>